<organism evidence="1 2">
    <name type="scientific">Stieleria magnilauensis</name>
    <dbReference type="NCBI Taxonomy" id="2527963"/>
    <lineage>
        <taxon>Bacteria</taxon>
        <taxon>Pseudomonadati</taxon>
        <taxon>Planctomycetota</taxon>
        <taxon>Planctomycetia</taxon>
        <taxon>Pirellulales</taxon>
        <taxon>Pirellulaceae</taxon>
        <taxon>Stieleria</taxon>
    </lineage>
</organism>
<dbReference type="EMBL" id="CP036432">
    <property type="protein sequence ID" value="QDV88336.1"/>
    <property type="molecule type" value="Genomic_DNA"/>
</dbReference>
<keyword evidence="2" id="KW-1185">Reference proteome</keyword>
<evidence type="ECO:0000313" key="1">
    <source>
        <dbReference type="EMBL" id="QDV88336.1"/>
    </source>
</evidence>
<evidence type="ECO:0000313" key="2">
    <source>
        <dbReference type="Proteomes" id="UP000318081"/>
    </source>
</evidence>
<proteinExistence type="predicted"/>
<dbReference type="Proteomes" id="UP000318081">
    <property type="component" value="Chromosome"/>
</dbReference>
<accession>A0ABX5Y5Q6</accession>
<reference evidence="1 2" key="1">
    <citation type="submission" date="2019-02" db="EMBL/GenBank/DDBJ databases">
        <title>Deep-cultivation of Planctomycetes and their phenomic and genomic characterization uncovers novel biology.</title>
        <authorList>
            <person name="Wiegand S."/>
            <person name="Jogler M."/>
            <person name="Boedeker C."/>
            <person name="Pinto D."/>
            <person name="Vollmers J."/>
            <person name="Rivas-Marin E."/>
            <person name="Kohn T."/>
            <person name="Peeters S.H."/>
            <person name="Heuer A."/>
            <person name="Rast P."/>
            <person name="Oberbeckmann S."/>
            <person name="Bunk B."/>
            <person name="Jeske O."/>
            <person name="Meyerdierks A."/>
            <person name="Storesund J.E."/>
            <person name="Kallscheuer N."/>
            <person name="Luecker S."/>
            <person name="Lage O.M."/>
            <person name="Pohl T."/>
            <person name="Merkel B.J."/>
            <person name="Hornburger P."/>
            <person name="Mueller R.-W."/>
            <person name="Bruemmer F."/>
            <person name="Labrenz M."/>
            <person name="Spormann A.M."/>
            <person name="Op den Camp H."/>
            <person name="Overmann J."/>
            <person name="Amann R."/>
            <person name="Jetten M.S.M."/>
            <person name="Mascher T."/>
            <person name="Medema M.H."/>
            <person name="Devos D.P."/>
            <person name="Kaster A.-K."/>
            <person name="Ovreas L."/>
            <person name="Rohde M."/>
            <person name="Galperin M.Y."/>
            <person name="Jogler C."/>
        </authorList>
    </citation>
    <scope>NUCLEOTIDE SEQUENCE [LARGE SCALE GENOMIC DNA]</scope>
    <source>
        <strain evidence="1 2">TBK1r</strain>
    </source>
</reference>
<sequence length="324" mass="36240">MMPAVTIKRYDELTPDQWRRVVATAKRHVKAITGQSSEIGIGRKYSGGKPFGWQLALRVYLPRKRQRVAPAKRVPPHFQIRLKRSDGKFDLLVIRSDVESLGDYVPTAASLKLGTRDAASGLLLRWNGNDGEIKWGFATVGHLYDDTPLRTCSVRVHATTAFQCRRFKAAARGEHLDVAVMVIVGKPAEIEEKLKCCELIKNNDPPPIDLMSVRQVHRAAMRHRRGRTFPPGDEQAFTGEEVFPDGFRLGSRILDDCIRVGRSAEDTFRRGTSGSAWRFGDQAACMQVGGKVTEFREGIGQPLDRFLDWIQSAIGESAKVVAVW</sequence>
<dbReference type="RefSeq" id="WP_145220572.1">
    <property type="nucleotide sequence ID" value="NZ_CP036432.1"/>
</dbReference>
<name>A0ABX5Y5Q6_9BACT</name>
<protein>
    <submittedName>
        <fullName evidence="1">Uncharacterized protein</fullName>
    </submittedName>
</protein>
<gene>
    <name evidence="1" type="ORF">TBK1r_73680</name>
</gene>